<dbReference type="PANTHER" id="PTHR34826:SF2">
    <property type="entry name" value="UPF0590 PROTEIN C409.17C"/>
    <property type="match status" value="1"/>
</dbReference>
<evidence type="ECO:0000256" key="1">
    <source>
        <dbReference type="SAM" id="MobiDB-lite"/>
    </source>
</evidence>
<organism evidence="3 4">
    <name type="scientific">Aureobasidium pullulans</name>
    <name type="common">Black yeast</name>
    <name type="synonym">Pullularia pullulans</name>
    <dbReference type="NCBI Taxonomy" id="5580"/>
    <lineage>
        <taxon>Eukaryota</taxon>
        <taxon>Fungi</taxon>
        <taxon>Dikarya</taxon>
        <taxon>Ascomycota</taxon>
        <taxon>Pezizomycotina</taxon>
        <taxon>Dothideomycetes</taxon>
        <taxon>Dothideomycetidae</taxon>
        <taxon>Dothideales</taxon>
        <taxon>Saccotheciaceae</taxon>
        <taxon>Aureobasidium</taxon>
    </lineage>
</organism>
<feature type="compositionally biased region" description="Polar residues" evidence="1">
    <location>
        <begin position="312"/>
        <end position="335"/>
    </location>
</feature>
<dbReference type="InterPro" id="IPR013897">
    <property type="entry name" value="Duc1"/>
</dbReference>
<feature type="compositionally biased region" description="Basic and acidic residues" evidence="1">
    <location>
        <begin position="344"/>
        <end position="355"/>
    </location>
</feature>
<name>A0ABR0THR0_AURPU</name>
<feature type="region of interest" description="Disordered" evidence="1">
    <location>
        <begin position="298"/>
        <end position="427"/>
    </location>
</feature>
<keyword evidence="4" id="KW-1185">Reference proteome</keyword>
<dbReference type="PANTHER" id="PTHR34826">
    <property type="entry name" value="UPF0590 PROTEIN C409.17C"/>
    <property type="match status" value="1"/>
</dbReference>
<evidence type="ECO:0000313" key="4">
    <source>
        <dbReference type="Proteomes" id="UP001341245"/>
    </source>
</evidence>
<sequence length="427" mass="47014">MTSYFKEKITGAQSEVDSGNSEKYFIQVHAATSYDDSKAKQVIINGSPTELNKNAKVAVRIKEYQGLPLDSPASSPYFQDQAHSHDTYSIAVSWIPDEDIDANDLVWGIELINPIRDRIPGRFITTAFNVVKGFVDSSLKCDPDADQPWLNGPVLCSSAITFSIGSKGNCELPAILAEGGLSDDSAIRKSHNIPTSDSQRRKHFLDEQNRKGFVFEKGRCYAFDFHNGYIDWKNYALKLPGFSFGVLKYINDRTHTTRFVLKSRKTGKVCVATTFRLLYGEELEKAKKQSSSAAAAVAAAAQTGETEEDTTQHVNTAEDQPKEQPQNGHPENSNGDPEMLEPLKGPETENIDKKKLVQQPLQGPEEPDDSTLQEPGPPKSLSDSVSGMSLQDDDAEHPAENAADQVIAASEERRKSDSLRRSIDGTS</sequence>
<dbReference type="EMBL" id="JASGXD010000009">
    <property type="protein sequence ID" value="KAK6003789.1"/>
    <property type="molecule type" value="Genomic_DNA"/>
</dbReference>
<evidence type="ECO:0000259" key="2">
    <source>
        <dbReference type="Pfam" id="PF08588"/>
    </source>
</evidence>
<accession>A0ABR0THR0</accession>
<reference evidence="3 4" key="1">
    <citation type="submission" date="2023-11" db="EMBL/GenBank/DDBJ databases">
        <title>Draft genome sequence and annotation of the polyextremotolerant black yeast-like fungus Aureobasidium pullulans NRRL 62042.</title>
        <authorList>
            <person name="Dielentheis-Frenken M.R.E."/>
            <person name="Wibberg D."/>
            <person name="Blank L.M."/>
            <person name="Tiso T."/>
        </authorList>
    </citation>
    <scope>NUCLEOTIDE SEQUENCE [LARGE SCALE GENOMIC DNA]</scope>
    <source>
        <strain evidence="3 4">NRRL 62042</strain>
    </source>
</reference>
<comment type="caution">
    <text evidence="3">The sequence shown here is derived from an EMBL/GenBank/DDBJ whole genome shotgun (WGS) entry which is preliminary data.</text>
</comment>
<dbReference type="Pfam" id="PF08588">
    <property type="entry name" value="Duc1"/>
    <property type="match status" value="1"/>
</dbReference>
<gene>
    <name evidence="3" type="ORF">QM012_009560</name>
</gene>
<dbReference type="Proteomes" id="UP001341245">
    <property type="component" value="Unassembled WGS sequence"/>
</dbReference>
<feature type="domain" description="Domain of unknown function at the cortex 1" evidence="2">
    <location>
        <begin position="27"/>
        <end position="277"/>
    </location>
</feature>
<protein>
    <recommendedName>
        <fullName evidence="2">Domain of unknown function at the cortex 1 domain-containing protein</fullName>
    </recommendedName>
</protein>
<evidence type="ECO:0000313" key="3">
    <source>
        <dbReference type="EMBL" id="KAK6003789.1"/>
    </source>
</evidence>
<proteinExistence type="predicted"/>
<feature type="compositionally biased region" description="Basic and acidic residues" evidence="1">
    <location>
        <begin position="410"/>
        <end position="427"/>
    </location>
</feature>